<reference evidence="2" key="1">
    <citation type="submission" date="2019-10" db="EMBL/GenBank/DDBJ databases">
        <authorList>
            <person name="Nor Muhammad N."/>
        </authorList>
    </citation>
    <scope>NUCLEOTIDE SEQUENCE</scope>
</reference>
<organism evidence="2">
    <name type="scientific">Ganoderma boninense</name>
    <dbReference type="NCBI Taxonomy" id="34458"/>
    <lineage>
        <taxon>Eukaryota</taxon>
        <taxon>Fungi</taxon>
        <taxon>Dikarya</taxon>
        <taxon>Basidiomycota</taxon>
        <taxon>Agaricomycotina</taxon>
        <taxon>Agaricomycetes</taxon>
        <taxon>Polyporales</taxon>
        <taxon>Polyporaceae</taxon>
        <taxon>Ganoderma</taxon>
    </lineage>
</organism>
<protein>
    <submittedName>
        <fullName evidence="2">RxLR effector candidate</fullName>
    </submittedName>
</protein>
<accession>A0A5K1K6D6</accession>
<proteinExistence type="predicted"/>
<feature type="region of interest" description="Disordered" evidence="1">
    <location>
        <begin position="56"/>
        <end position="80"/>
    </location>
</feature>
<feature type="compositionally biased region" description="Basic and acidic residues" evidence="1">
    <location>
        <begin position="293"/>
        <end position="304"/>
    </location>
</feature>
<evidence type="ECO:0000256" key="1">
    <source>
        <dbReference type="SAM" id="MobiDB-lite"/>
    </source>
</evidence>
<feature type="compositionally biased region" description="Basic and acidic residues" evidence="1">
    <location>
        <begin position="268"/>
        <end position="282"/>
    </location>
</feature>
<feature type="compositionally biased region" description="Gly residues" evidence="1">
    <location>
        <begin position="143"/>
        <end position="159"/>
    </location>
</feature>
<sequence length="304" mass="32925">MVASSNPNDYNTEAWARWRQYADDLEAHFLGEGDHPGEPPAGYRELYRLHHRHALLPEHQPPPHHTQPAPGAPGAPTFNGMRGVAMSEDAFATLLQQNNIWADKFSRFAEHLHTTTAGRSLVAVAPGLNVPLAPRAHLHGHGRGLGQRGGYRGRGGSRNGRGHAPGPPRHRGGGLLARIGRDGLPIDGQQRGRSGGTHSRGRRGGQDRRERDSGRQDGTAGEPQLDDSMHFVLDRLADLFGEADLEGRPEDGAGDPMEVDGARAVSEAPERRDDEDEGRERSVSPCISGIGDSENRGPEEDGRM</sequence>
<feature type="region of interest" description="Disordered" evidence="1">
    <location>
        <begin position="134"/>
        <end position="229"/>
    </location>
</feature>
<feature type="compositionally biased region" description="Basic and acidic residues" evidence="1">
    <location>
        <begin position="204"/>
        <end position="215"/>
    </location>
</feature>
<dbReference type="EMBL" id="LR729514">
    <property type="protein sequence ID" value="VWP01610.1"/>
    <property type="molecule type" value="Genomic_DNA"/>
</dbReference>
<dbReference type="AlphaFoldDB" id="A0A5K1K6D6"/>
<gene>
    <name evidence="2" type="primary">G3C9Q7</name>
</gene>
<feature type="region of interest" description="Disordered" evidence="1">
    <location>
        <begin position="245"/>
        <end position="304"/>
    </location>
</feature>
<name>A0A5K1K6D6_9APHY</name>
<evidence type="ECO:0000313" key="2">
    <source>
        <dbReference type="EMBL" id="VWP01610.1"/>
    </source>
</evidence>
<feature type="compositionally biased region" description="Pro residues" evidence="1">
    <location>
        <begin position="59"/>
        <end position="73"/>
    </location>
</feature>